<gene>
    <name evidence="4" type="ORF">EWH12_17865</name>
</gene>
<dbReference type="AlphaFoldDB" id="A0A8G1ZFA1"/>
<evidence type="ECO:0000256" key="3">
    <source>
        <dbReference type="SAM" id="MobiDB-lite"/>
    </source>
</evidence>
<dbReference type="GO" id="GO:0015074">
    <property type="term" value="P:DNA integration"/>
    <property type="evidence" value="ECO:0007669"/>
    <property type="project" value="InterPro"/>
</dbReference>
<proteinExistence type="predicted"/>
<sequence length="409" mass="46409">MGRLDKIKLPRYLRAKRLAGGLAYFWERPTWARPPAEKHGRACPVDSEALDTDLPVAIGKAELLNAALDDWRNGVEGKVAEGTVAALFGWYRGHVRFTEASHRTREDYREMMTHVEAVQLKTTTFGQRRAAEVNASHADALYRLLVKQRGDRQGAYCMQVCRRVWNEAIRAKKVKDPNPFARMGIKMKAKKGNRANTRVEYNRFREEARKQGFQSMATAAAISFEILRRVSDVFGYVNEPGDEERGFFWEDYQPGVQIAMRQGKTGDSQIIPLRGDPDPESDDPEVRDLGARLYPELEAELARMKRGRGHIVINEQTGKRYTESQATWRWRAIRDAAGLHDGFTMTGNRHGGATELGDAGVYDIRPVSGHRTLQQTATYNKATQEKARSAGTARQRHIAERARKEKDRP</sequence>
<dbReference type="SUPFAM" id="SSF56349">
    <property type="entry name" value="DNA breaking-rejoining enzymes"/>
    <property type="match status" value="1"/>
</dbReference>
<evidence type="ECO:0000256" key="1">
    <source>
        <dbReference type="ARBA" id="ARBA00023125"/>
    </source>
</evidence>
<feature type="region of interest" description="Disordered" evidence="3">
    <location>
        <begin position="377"/>
        <end position="409"/>
    </location>
</feature>
<dbReference type="Gene3D" id="1.10.150.130">
    <property type="match status" value="1"/>
</dbReference>
<dbReference type="GO" id="GO:0006310">
    <property type="term" value="P:DNA recombination"/>
    <property type="evidence" value="ECO:0007669"/>
    <property type="project" value="UniProtKB-KW"/>
</dbReference>
<dbReference type="Gene3D" id="1.10.443.10">
    <property type="entry name" value="Intergrase catalytic core"/>
    <property type="match status" value="1"/>
</dbReference>
<evidence type="ECO:0000256" key="2">
    <source>
        <dbReference type="ARBA" id="ARBA00023172"/>
    </source>
</evidence>
<reference evidence="4 5" key="1">
    <citation type="submission" date="2019-02" db="EMBL/GenBank/DDBJ databases">
        <authorList>
            <person name="Feng G."/>
        </authorList>
    </citation>
    <scope>NUCLEOTIDE SEQUENCE [LARGE SCALE GENOMIC DNA]</scope>
    <source>
        <strain evidence="4 5">CCTCC AB 2011146</strain>
    </source>
</reference>
<name>A0A8G1ZFA1_9SPHN</name>
<dbReference type="InterPro" id="IPR010998">
    <property type="entry name" value="Integrase_recombinase_N"/>
</dbReference>
<evidence type="ECO:0000313" key="4">
    <source>
        <dbReference type="EMBL" id="RYM08002.1"/>
    </source>
</evidence>
<comment type="caution">
    <text evidence="4">The sequence shown here is derived from an EMBL/GenBank/DDBJ whole genome shotgun (WGS) entry which is preliminary data.</text>
</comment>
<keyword evidence="1" id="KW-0238">DNA-binding</keyword>
<protein>
    <recommendedName>
        <fullName evidence="6">Integrase</fullName>
    </recommendedName>
</protein>
<dbReference type="Proteomes" id="UP000291572">
    <property type="component" value="Unassembled WGS sequence"/>
</dbReference>
<keyword evidence="2" id="KW-0233">DNA recombination</keyword>
<organism evidence="4 5">
    <name type="scientific">Sphingobium cupriresistens</name>
    <dbReference type="NCBI Taxonomy" id="1132417"/>
    <lineage>
        <taxon>Bacteria</taxon>
        <taxon>Pseudomonadati</taxon>
        <taxon>Pseudomonadota</taxon>
        <taxon>Alphaproteobacteria</taxon>
        <taxon>Sphingomonadales</taxon>
        <taxon>Sphingomonadaceae</taxon>
        <taxon>Sphingobium</taxon>
    </lineage>
</organism>
<dbReference type="InterPro" id="IPR013762">
    <property type="entry name" value="Integrase-like_cat_sf"/>
</dbReference>
<dbReference type="GO" id="GO:0003677">
    <property type="term" value="F:DNA binding"/>
    <property type="evidence" value="ECO:0007669"/>
    <property type="project" value="UniProtKB-KW"/>
</dbReference>
<accession>A0A8G1ZFA1</accession>
<evidence type="ECO:0000313" key="5">
    <source>
        <dbReference type="Proteomes" id="UP000291572"/>
    </source>
</evidence>
<dbReference type="EMBL" id="SEOO01000038">
    <property type="protein sequence ID" value="RYM08002.1"/>
    <property type="molecule type" value="Genomic_DNA"/>
</dbReference>
<dbReference type="InterPro" id="IPR011010">
    <property type="entry name" value="DNA_brk_join_enz"/>
</dbReference>
<evidence type="ECO:0008006" key="6">
    <source>
        <dbReference type="Google" id="ProtNLM"/>
    </source>
</evidence>
<feature type="compositionally biased region" description="Basic and acidic residues" evidence="3">
    <location>
        <begin position="397"/>
        <end position="409"/>
    </location>
</feature>